<keyword evidence="5" id="KW-1185">Reference proteome</keyword>
<evidence type="ECO:0008006" key="6">
    <source>
        <dbReference type="Google" id="ProtNLM"/>
    </source>
</evidence>
<dbReference type="PANTHER" id="PTHR11092">
    <property type="entry name" value="SUGAR NUCLEOTIDE EPIMERASE RELATED"/>
    <property type="match status" value="1"/>
</dbReference>
<reference evidence="4 5" key="1">
    <citation type="submission" date="2019-02" db="EMBL/GenBank/DDBJ databases">
        <title>Genomic Encyclopedia of Type Strains, Phase IV (KMG-IV): sequencing the most valuable type-strain genomes for metagenomic binning, comparative biology and taxonomic classification.</title>
        <authorList>
            <person name="Goeker M."/>
        </authorList>
    </citation>
    <scope>NUCLEOTIDE SEQUENCE [LARGE SCALE GENOMIC DNA]</scope>
    <source>
        <strain evidence="4 5">DSM 45622</strain>
    </source>
</reference>
<protein>
    <recommendedName>
        <fullName evidence="6">TIGR01777 family protein</fullName>
    </recommendedName>
</protein>
<evidence type="ECO:0000313" key="4">
    <source>
        <dbReference type="EMBL" id="RZS89586.1"/>
    </source>
</evidence>
<dbReference type="Gene3D" id="3.40.50.720">
    <property type="entry name" value="NAD(P)-binding Rossmann-like Domain"/>
    <property type="match status" value="1"/>
</dbReference>
<dbReference type="InterPro" id="IPR001509">
    <property type="entry name" value="Epimerase_deHydtase"/>
</dbReference>
<dbReference type="Pfam" id="PF08338">
    <property type="entry name" value="DUF1731"/>
    <property type="match status" value="1"/>
</dbReference>
<evidence type="ECO:0000256" key="1">
    <source>
        <dbReference type="ARBA" id="ARBA00009353"/>
    </source>
</evidence>
<dbReference type="RefSeq" id="WP_130492177.1">
    <property type="nucleotide sequence ID" value="NZ_SGXD01000002.1"/>
</dbReference>
<gene>
    <name evidence="4" type="ORF">EV189_1353</name>
</gene>
<comment type="similarity">
    <text evidence="1">Belongs to the NAD(P)-dependent epimerase/dehydratase family. SDR39U1 subfamily.</text>
</comment>
<feature type="domain" description="DUF1731" evidence="3">
    <location>
        <begin position="249"/>
        <end position="292"/>
    </location>
</feature>
<dbReference type="InterPro" id="IPR013549">
    <property type="entry name" value="DUF1731"/>
</dbReference>
<sequence length="295" mass="31067">MPAPTYAVTGASGLIGSALVAALQRDGLPVLRLVRREPTRADEVRWDPASGSVDTDALAGVTAVVHLAGAGVAERPWTAGYRRTVLESRTSGTRTIAAAVARLDPQPALVSGSAIGLYGDAGDTVLDEGSPAGTGFLAEVVTAWEAATAPAAEAGVRVCSARTGLVVSRRGGAFGRLLPTARAGLLPRFGDGQQWWSLISLEDEVRALRWLADTGTANGAYDLTAAPTRQEEVVRLLGEVHRRVATVPVPKVALRAVGEVSRVLLDSQRVEPRRLREEGFVFSHPTARAILETTR</sequence>
<dbReference type="OrthoDB" id="9801773at2"/>
<proteinExistence type="inferred from homology"/>
<comment type="caution">
    <text evidence="4">The sequence shown here is derived from an EMBL/GenBank/DDBJ whole genome shotgun (WGS) entry which is preliminary data.</text>
</comment>
<accession>A0A4Q7NR94</accession>
<dbReference type="InterPro" id="IPR010099">
    <property type="entry name" value="SDR39U1"/>
</dbReference>
<dbReference type="SUPFAM" id="SSF51735">
    <property type="entry name" value="NAD(P)-binding Rossmann-fold domains"/>
    <property type="match status" value="1"/>
</dbReference>
<dbReference type="Pfam" id="PF01370">
    <property type="entry name" value="Epimerase"/>
    <property type="match status" value="1"/>
</dbReference>
<dbReference type="AlphaFoldDB" id="A0A4Q7NR94"/>
<dbReference type="NCBIfam" id="TIGR01777">
    <property type="entry name" value="yfcH"/>
    <property type="match status" value="1"/>
</dbReference>
<dbReference type="InterPro" id="IPR036291">
    <property type="entry name" value="NAD(P)-bd_dom_sf"/>
</dbReference>
<dbReference type="EMBL" id="SGXD01000002">
    <property type="protein sequence ID" value="RZS89586.1"/>
    <property type="molecule type" value="Genomic_DNA"/>
</dbReference>
<feature type="domain" description="NAD-dependent epimerase/dehydratase" evidence="2">
    <location>
        <begin position="8"/>
        <end position="221"/>
    </location>
</feature>
<evidence type="ECO:0000313" key="5">
    <source>
        <dbReference type="Proteomes" id="UP000293638"/>
    </source>
</evidence>
<organism evidence="4 5">
    <name type="scientific">Motilibacter rhizosphaerae</name>
    <dbReference type="NCBI Taxonomy" id="598652"/>
    <lineage>
        <taxon>Bacteria</taxon>
        <taxon>Bacillati</taxon>
        <taxon>Actinomycetota</taxon>
        <taxon>Actinomycetes</taxon>
        <taxon>Motilibacterales</taxon>
        <taxon>Motilibacteraceae</taxon>
        <taxon>Motilibacter</taxon>
    </lineage>
</organism>
<dbReference type="Proteomes" id="UP000293638">
    <property type="component" value="Unassembled WGS sequence"/>
</dbReference>
<evidence type="ECO:0000259" key="2">
    <source>
        <dbReference type="Pfam" id="PF01370"/>
    </source>
</evidence>
<dbReference type="PANTHER" id="PTHR11092:SF0">
    <property type="entry name" value="EPIMERASE FAMILY PROTEIN SDR39U1"/>
    <property type="match status" value="1"/>
</dbReference>
<evidence type="ECO:0000259" key="3">
    <source>
        <dbReference type="Pfam" id="PF08338"/>
    </source>
</evidence>
<name>A0A4Q7NR94_9ACTN</name>